<dbReference type="EMBL" id="MT733020">
    <property type="protein sequence ID" value="QOD39480.1"/>
    <property type="molecule type" value="Genomic_DNA"/>
</dbReference>
<protein>
    <submittedName>
        <fullName evidence="1">NS2</fullName>
    </submittedName>
</protein>
<organism evidence="1">
    <name type="scientific">uncultured densovirus</name>
    <dbReference type="NCBI Taxonomy" id="748192"/>
    <lineage>
        <taxon>Viruses</taxon>
        <taxon>Monodnaviria</taxon>
        <taxon>Shotokuvirae</taxon>
        <taxon>Cossaviricota</taxon>
        <taxon>Quintoviricetes</taxon>
        <taxon>Piccovirales</taxon>
        <taxon>Parvoviridae</taxon>
        <taxon>Densovirinae</taxon>
        <taxon>environmental samples</taxon>
    </lineage>
</organism>
<sequence length="288" mass="33446">MMTETERNSMVDQEELMKWTVKDVLKKVVESQEPLSKREPGYFYMFHEYLTMSEEVPKEIKLLLPSFIKIIRVWINQHKKAKTLGVLEYLTSCKGLLGVTFQMSLSVETMEQLTELLNTFQTEMTPTSEDCCSLVSTKPICTLSTTVVTLPASVDVRGCKKRKLCMDSDDEDDLSEDDLYLTNSQYPTSKTFSSISRRKDGEPCTLKLEDEWKEYQMKCQLWRSKDLKDSKDWKDKANKVHKTMILNFDEAGNKKLMHALGEVEEVVKQYLKKGGARRETHQYGGWRK</sequence>
<reference evidence="1" key="1">
    <citation type="submission" date="2020-07" db="EMBL/GenBank/DDBJ databases">
        <title>Diversity of sea star-associated densoviruses and transcribed endogenized viral elements of densovirus origin.</title>
        <authorList>
            <person name="Jackson E.W."/>
            <person name="Hewson I."/>
        </authorList>
    </citation>
    <scope>NUCLEOTIDE SEQUENCE</scope>
</reference>
<evidence type="ECO:0000313" key="1">
    <source>
        <dbReference type="EMBL" id="QOD39480.1"/>
    </source>
</evidence>
<name>A0A7M4BC26_9VIRU</name>
<accession>A0A7M4BC26</accession>
<gene>
    <name evidence="1" type="primary">NS2</name>
</gene>
<proteinExistence type="predicted"/>